<gene>
    <name evidence="2" type="ORF">E2C01_086777</name>
</gene>
<accession>A0A5B7J1R4</accession>
<organism evidence="2 3">
    <name type="scientific">Portunus trituberculatus</name>
    <name type="common">Swimming crab</name>
    <name type="synonym">Neptunus trituberculatus</name>
    <dbReference type="NCBI Taxonomy" id="210409"/>
    <lineage>
        <taxon>Eukaryota</taxon>
        <taxon>Metazoa</taxon>
        <taxon>Ecdysozoa</taxon>
        <taxon>Arthropoda</taxon>
        <taxon>Crustacea</taxon>
        <taxon>Multicrustacea</taxon>
        <taxon>Malacostraca</taxon>
        <taxon>Eumalacostraca</taxon>
        <taxon>Eucarida</taxon>
        <taxon>Decapoda</taxon>
        <taxon>Pleocyemata</taxon>
        <taxon>Brachyura</taxon>
        <taxon>Eubrachyura</taxon>
        <taxon>Portunoidea</taxon>
        <taxon>Portunidae</taxon>
        <taxon>Portuninae</taxon>
        <taxon>Portunus</taxon>
    </lineage>
</organism>
<proteinExistence type="predicted"/>
<evidence type="ECO:0000256" key="1">
    <source>
        <dbReference type="SAM" id="MobiDB-lite"/>
    </source>
</evidence>
<comment type="caution">
    <text evidence="2">The sequence shown here is derived from an EMBL/GenBank/DDBJ whole genome shotgun (WGS) entry which is preliminary data.</text>
</comment>
<feature type="compositionally biased region" description="Pro residues" evidence="1">
    <location>
        <begin position="15"/>
        <end position="32"/>
    </location>
</feature>
<protein>
    <submittedName>
        <fullName evidence="2">Uncharacterized protein</fullName>
    </submittedName>
</protein>
<feature type="region of interest" description="Disordered" evidence="1">
    <location>
        <begin position="51"/>
        <end position="85"/>
    </location>
</feature>
<evidence type="ECO:0000313" key="2">
    <source>
        <dbReference type="EMBL" id="MPC91721.1"/>
    </source>
</evidence>
<dbReference type="EMBL" id="VSRR010088747">
    <property type="protein sequence ID" value="MPC91721.1"/>
    <property type="molecule type" value="Genomic_DNA"/>
</dbReference>
<reference evidence="2 3" key="1">
    <citation type="submission" date="2019-05" db="EMBL/GenBank/DDBJ databases">
        <title>Another draft genome of Portunus trituberculatus and its Hox gene families provides insights of decapod evolution.</title>
        <authorList>
            <person name="Jeong J.-H."/>
            <person name="Song I."/>
            <person name="Kim S."/>
            <person name="Choi T."/>
            <person name="Kim D."/>
            <person name="Ryu S."/>
            <person name="Kim W."/>
        </authorList>
    </citation>
    <scope>NUCLEOTIDE SEQUENCE [LARGE SCALE GENOMIC DNA]</scope>
    <source>
        <tissue evidence="2">Muscle</tissue>
    </source>
</reference>
<name>A0A5B7J1R4_PORTR</name>
<sequence length="85" mass="9493">MVMMMITPQNTFASPLPPHIPPSPPPPPPPPPSISLENVISTMSEWRERAIKEEEEEEEEEITYDISLVSPPPHTSPPRSNSLLI</sequence>
<feature type="compositionally biased region" description="Acidic residues" evidence="1">
    <location>
        <begin position="53"/>
        <end position="63"/>
    </location>
</feature>
<feature type="region of interest" description="Disordered" evidence="1">
    <location>
        <begin position="1"/>
        <end position="32"/>
    </location>
</feature>
<evidence type="ECO:0000313" key="3">
    <source>
        <dbReference type="Proteomes" id="UP000324222"/>
    </source>
</evidence>
<dbReference type="AlphaFoldDB" id="A0A5B7J1R4"/>
<dbReference type="Proteomes" id="UP000324222">
    <property type="component" value="Unassembled WGS sequence"/>
</dbReference>
<keyword evidence="3" id="KW-1185">Reference proteome</keyword>